<dbReference type="EMBL" id="BK016185">
    <property type="protein sequence ID" value="DAG01000.1"/>
    <property type="molecule type" value="Genomic_DNA"/>
</dbReference>
<reference evidence="1" key="1">
    <citation type="journal article" date="2021" name="Proc. Natl. Acad. Sci. U.S.A.">
        <title>A Catalog of Tens of Thousands of Viruses from Human Metagenomes Reveals Hidden Associations with Chronic Diseases.</title>
        <authorList>
            <person name="Tisza M.J."/>
            <person name="Buck C.B."/>
        </authorList>
    </citation>
    <scope>NUCLEOTIDE SEQUENCE</scope>
    <source>
        <strain evidence="1">Ct0Bp21</strain>
    </source>
</reference>
<protein>
    <submittedName>
        <fullName evidence="1">Uncharacterized protein</fullName>
    </submittedName>
</protein>
<name>A0A8S5V2M1_9CAUD</name>
<evidence type="ECO:0000313" key="1">
    <source>
        <dbReference type="EMBL" id="DAG01000.1"/>
    </source>
</evidence>
<sequence length="106" mass="11943">MDALQFNKAVSQHCKESGGDCCKCDLRLYCYLSPSERPDELVSLVIDFLRNHIENHGHYTHHSAASFPCIDDMDMSTAVGGDRYQKPHTLHKRSRVCESCGNDTVV</sequence>
<accession>A0A8S5V2M1</accession>
<organism evidence="1">
    <name type="scientific">Siphoviridae sp. ct0Bp21</name>
    <dbReference type="NCBI Taxonomy" id="2825291"/>
    <lineage>
        <taxon>Viruses</taxon>
        <taxon>Duplodnaviria</taxon>
        <taxon>Heunggongvirae</taxon>
        <taxon>Uroviricota</taxon>
        <taxon>Caudoviricetes</taxon>
    </lineage>
</organism>
<proteinExistence type="predicted"/>